<dbReference type="Pfam" id="PF00534">
    <property type="entry name" value="Glycos_transf_1"/>
    <property type="match status" value="1"/>
</dbReference>
<dbReference type="Proteomes" id="UP000185766">
    <property type="component" value="Unassembled WGS sequence"/>
</dbReference>
<evidence type="ECO:0000313" key="3">
    <source>
        <dbReference type="Proteomes" id="UP000185766"/>
    </source>
</evidence>
<protein>
    <submittedName>
        <fullName evidence="2">Glycosyl transferases group 1</fullName>
    </submittedName>
</protein>
<dbReference type="STRING" id="1429083.GCA_001885685_01598"/>
<dbReference type="EMBL" id="FOAS01000007">
    <property type="protein sequence ID" value="SEL05832.1"/>
    <property type="molecule type" value="Genomic_DNA"/>
</dbReference>
<accession>A0A1H7M3Z2</accession>
<dbReference type="CDD" id="cd03811">
    <property type="entry name" value="GT4_GT28_WabH-like"/>
    <property type="match status" value="1"/>
</dbReference>
<evidence type="ECO:0000259" key="1">
    <source>
        <dbReference type="Pfam" id="PF00534"/>
    </source>
</evidence>
<gene>
    <name evidence="2" type="ORF">SAMN05216214_107206</name>
</gene>
<evidence type="ECO:0000313" key="2">
    <source>
        <dbReference type="EMBL" id="SEL05832.1"/>
    </source>
</evidence>
<keyword evidence="3" id="KW-1185">Reference proteome</keyword>
<dbReference type="AlphaFoldDB" id="A0A1H7M3Z2"/>
<organism evidence="2 3">
    <name type="scientific">Atopomonas hussainii</name>
    <dbReference type="NCBI Taxonomy" id="1429083"/>
    <lineage>
        <taxon>Bacteria</taxon>
        <taxon>Pseudomonadati</taxon>
        <taxon>Pseudomonadota</taxon>
        <taxon>Gammaproteobacteria</taxon>
        <taxon>Pseudomonadales</taxon>
        <taxon>Pseudomonadaceae</taxon>
        <taxon>Atopomonas</taxon>
    </lineage>
</organism>
<dbReference type="InterPro" id="IPR001296">
    <property type="entry name" value="Glyco_trans_1"/>
</dbReference>
<feature type="domain" description="Glycosyl transferase family 1" evidence="1">
    <location>
        <begin position="194"/>
        <end position="336"/>
    </location>
</feature>
<sequence length="381" mass="41414">MIGMTASNAAEHAQPERWVLQFCHGYDGPFMDCARQYAALFKGTSYKVCTVYLTGKPSEAVVRGSASDEVLFLDYSSRDVRGLKLKAIRDIRRIASSRDFALCIAHRFKPIYVALLGTKLPVIGVHHAFGDYQRRSRQWFANAFRARLKLLGVSNAVRDDMRACLPNWPQDAIQTLYNRIDVAAVQAEQVTRHQAREHLGLPQDAWVVGNVGRLHPDKDQATLIRGFAQALPNLPVGSLLAIMGSGRLEASLKALAAELGVADSVRFLGQVAHGLRYFKAFDVFALTSDHEPFGMVLLEAMAAGVPVICSDCGGGREVVEGVGQLFALGDSAALAACMQAAVSVPPSVSFDVHLQALFSDQAAITRFKPLIDAIAPRSSFS</sequence>
<dbReference type="Gene3D" id="3.40.50.2000">
    <property type="entry name" value="Glycogen Phosphorylase B"/>
    <property type="match status" value="2"/>
</dbReference>
<dbReference type="SUPFAM" id="SSF53756">
    <property type="entry name" value="UDP-Glycosyltransferase/glycogen phosphorylase"/>
    <property type="match status" value="1"/>
</dbReference>
<dbReference type="GO" id="GO:1901135">
    <property type="term" value="P:carbohydrate derivative metabolic process"/>
    <property type="evidence" value="ECO:0007669"/>
    <property type="project" value="UniProtKB-ARBA"/>
</dbReference>
<dbReference type="GO" id="GO:0016757">
    <property type="term" value="F:glycosyltransferase activity"/>
    <property type="evidence" value="ECO:0007669"/>
    <property type="project" value="InterPro"/>
</dbReference>
<dbReference type="PANTHER" id="PTHR12526:SF637">
    <property type="entry name" value="GLYCOSYLTRANSFERASE EPSF-RELATED"/>
    <property type="match status" value="1"/>
</dbReference>
<reference evidence="2 3" key="1">
    <citation type="submission" date="2016-10" db="EMBL/GenBank/DDBJ databases">
        <authorList>
            <person name="de Groot N.N."/>
        </authorList>
    </citation>
    <scope>NUCLEOTIDE SEQUENCE [LARGE SCALE GENOMIC DNA]</scope>
    <source>
        <strain evidence="2 3">JCM 19513</strain>
    </source>
</reference>
<proteinExistence type="predicted"/>
<keyword evidence="2" id="KW-0808">Transferase</keyword>
<dbReference type="PANTHER" id="PTHR12526">
    <property type="entry name" value="GLYCOSYLTRANSFERASE"/>
    <property type="match status" value="1"/>
</dbReference>
<name>A0A1H7M3Z2_9GAMM</name>